<dbReference type="Pfam" id="PF02730">
    <property type="entry name" value="AFOR_N"/>
    <property type="match status" value="1"/>
</dbReference>
<dbReference type="InterPro" id="IPR051919">
    <property type="entry name" value="W-dependent_AOR"/>
</dbReference>
<evidence type="ECO:0000256" key="2">
    <source>
        <dbReference type="ARBA" id="ARBA00011032"/>
    </source>
</evidence>
<proteinExistence type="inferred from homology"/>
<organism evidence="10 11">
    <name type="scientific">Sporomusa silvacetica DSM 10669</name>
    <dbReference type="NCBI Taxonomy" id="1123289"/>
    <lineage>
        <taxon>Bacteria</taxon>
        <taxon>Bacillati</taxon>
        <taxon>Bacillota</taxon>
        <taxon>Negativicutes</taxon>
        <taxon>Selenomonadales</taxon>
        <taxon>Sporomusaceae</taxon>
        <taxon>Sporomusa</taxon>
    </lineage>
</organism>
<dbReference type="InterPro" id="IPR013984">
    <property type="entry name" value="Ald_Fedxn_OxRdtase_dom2"/>
</dbReference>
<evidence type="ECO:0000313" key="10">
    <source>
        <dbReference type="EMBL" id="XFO67494.1"/>
    </source>
</evidence>
<dbReference type="InterPro" id="IPR036503">
    <property type="entry name" value="Ald_Fedxn_OxRdtase_N_sf"/>
</dbReference>
<keyword evidence="7" id="KW-0411">Iron-sulfur</keyword>
<evidence type="ECO:0000256" key="7">
    <source>
        <dbReference type="ARBA" id="ARBA00023014"/>
    </source>
</evidence>
<evidence type="ECO:0000256" key="1">
    <source>
        <dbReference type="ARBA" id="ARBA00001966"/>
    </source>
</evidence>
<dbReference type="PANTHER" id="PTHR30038">
    <property type="entry name" value="ALDEHYDE FERREDOXIN OXIDOREDUCTASE"/>
    <property type="match status" value="1"/>
</dbReference>
<dbReference type="Pfam" id="PF01314">
    <property type="entry name" value="AFOR_C"/>
    <property type="match status" value="1"/>
</dbReference>
<comment type="cofactor">
    <cofactor evidence="8">
        <name>tungstopterin</name>
        <dbReference type="ChEBI" id="CHEBI:30402"/>
    </cofactor>
</comment>
<comment type="similarity">
    <text evidence="2">Belongs to the AOR/FOR family.</text>
</comment>
<dbReference type="SMART" id="SM00790">
    <property type="entry name" value="AFOR_N"/>
    <property type="match status" value="1"/>
</dbReference>
<evidence type="ECO:0000256" key="3">
    <source>
        <dbReference type="ARBA" id="ARBA00022485"/>
    </source>
</evidence>
<gene>
    <name evidence="10" type="ORF">SPSIL_036930</name>
</gene>
<dbReference type="InterPro" id="IPR036021">
    <property type="entry name" value="Tungsten_al_ferr_oxy-like_C"/>
</dbReference>
<comment type="cofactor">
    <cofactor evidence="1">
        <name>[4Fe-4S] cluster</name>
        <dbReference type="ChEBI" id="CHEBI:49883"/>
    </cofactor>
</comment>
<keyword evidence="3" id="KW-0004">4Fe-4S</keyword>
<evidence type="ECO:0000256" key="4">
    <source>
        <dbReference type="ARBA" id="ARBA00022723"/>
    </source>
</evidence>
<keyword evidence="4" id="KW-0479">Metal-binding</keyword>
<dbReference type="EMBL" id="CP155573">
    <property type="protein sequence ID" value="XFO67494.1"/>
    <property type="molecule type" value="Genomic_DNA"/>
</dbReference>
<dbReference type="RefSeq" id="WP_211289620.1">
    <property type="nucleotide sequence ID" value="NZ_CP155573.1"/>
</dbReference>
<dbReference type="SUPFAM" id="SSF48310">
    <property type="entry name" value="Aldehyde ferredoxin oxidoreductase, C-terminal domains"/>
    <property type="match status" value="1"/>
</dbReference>
<keyword evidence="6" id="KW-0408">Iron</keyword>
<dbReference type="Gene3D" id="1.10.569.10">
    <property type="entry name" value="Aldehyde Ferredoxin Oxidoreductase Protein, subunit A, domain 2"/>
    <property type="match status" value="1"/>
</dbReference>
<name>A0ABZ3IP57_9FIRM</name>
<feature type="domain" description="Aldehyde ferredoxin oxidoreductase N-terminal" evidence="9">
    <location>
        <begin position="1"/>
        <end position="207"/>
    </location>
</feature>
<keyword evidence="5" id="KW-0560">Oxidoreductase</keyword>
<reference evidence="10" key="1">
    <citation type="submission" date="2024-05" db="EMBL/GenBank/DDBJ databases">
        <title>Isolation and characterization of Sporomusa carbonis sp. nov., a carboxydotrophic hydrogenogen in the genus of Sporomusa isolated from a charcoal burning pile.</title>
        <authorList>
            <person name="Boeer T."/>
            <person name="Rosenbaum F."/>
            <person name="Eysell L."/>
            <person name="Mueller V."/>
            <person name="Daniel R."/>
            <person name="Poehlein A."/>
        </authorList>
    </citation>
    <scope>NUCLEOTIDE SEQUENCE [LARGE SCALE GENOMIC DNA]</scope>
    <source>
        <strain evidence="10">DSM 10669</strain>
    </source>
</reference>
<dbReference type="SUPFAM" id="SSF56228">
    <property type="entry name" value="Aldehyde ferredoxin oxidoreductase, N-terminal domain"/>
    <property type="match status" value="1"/>
</dbReference>
<keyword evidence="11" id="KW-1185">Reference proteome</keyword>
<sequence>MLKFLRINANQKTAIFEEVKEEYKFFGGRSLIAKLLNEEVDPACNALGVDNKLIICGGLLNGTIATTSGRLAFGGKSPLTGTAKEANVGGTGGAAFGKLGLKAIVIEDMPTDNEWSIIKISKDKVEFLPAAKYVGLNNYDLAAQLRKDMGTKISILSIGGAGEKGYRNSTIQVTDMSGNPARAAARGGLGALMGSKKIKAIILEDNGIANAEYEDKEKFIAAHRKFVEGIKANPVSGQLLPTFGTAALVNAVNGLGGLPTLNYSQGRWDKAEMISGEKLAEVQQSRGGKMGHACQPGCVIKCSNVLHDANGKYVTSGCEYETIALNGSNLGIDSLDFIAKVDRLCDDFGLDTMDTGATLGVCMEGKKIAFGDEKGALGLIEEMMAGTDFGKILGAGTDATAKYLGVKRVPTVKGQSLAAYDPRALKGTGVTYATCPMGADHTAGNSLGAPGVDPYKKEGQVALSTNLQVAMALIDSLGMCIFASFCIVDPANVCHLCDMMAAKFGGEWNPDRLFGLGVQSIALEKKFNKGAGFTAADDRLPEFMYTETLESCNSVFDVTDEEMAQAIPF</sequence>
<protein>
    <recommendedName>
        <fullName evidence="9">Aldehyde ferredoxin oxidoreductase N-terminal domain-containing protein</fullName>
    </recommendedName>
</protein>
<evidence type="ECO:0000256" key="8">
    <source>
        <dbReference type="ARBA" id="ARBA00049934"/>
    </source>
</evidence>
<evidence type="ECO:0000313" key="11">
    <source>
        <dbReference type="Proteomes" id="UP000216752"/>
    </source>
</evidence>
<evidence type="ECO:0000256" key="6">
    <source>
        <dbReference type="ARBA" id="ARBA00023004"/>
    </source>
</evidence>
<accession>A0ABZ3IP57</accession>
<evidence type="ECO:0000259" key="9">
    <source>
        <dbReference type="SMART" id="SM00790"/>
    </source>
</evidence>
<dbReference type="InterPro" id="IPR013983">
    <property type="entry name" value="Ald_Fedxn_OxRdtase_N"/>
</dbReference>
<dbReference type="InterPro" id="IPR013985">
    <property type="entry name" value="Ald_Fedxn_OxRdtase_dom3"/>
</dbReference>
<evidence type="ECO:0000256" key="5">
    <source>
        <dbReference type="ARBA" id="ARBA00023002"/>
    </source>
</evidence>
<dbReference type="InterPro" id="IPR001203">
    <property type="entry name" value="OxRdtase_Ald_Fedxn_C"/>
</dbReference>
<dbReference type="Gene3D" id="1.10.599.10">
    <property type="entry name" value="Aldehyde Ferredoxin Oxidoreductase Protein, subunit A, domain 3"/>
    <property type="match status" value="1"/>
</dbReference>
<dbReference type="Proteomes" id="UP000216752">
    <property type="component" value="Chromosome"/>
</dbReference>
<dbReference type="Gene3D" id="3.60.9.10">
    <property type="entry name" value="Aldehyde ferredoxin oxidoreductase, N-terminal domain"/>
    <property type="match status" value="1"/>
</dbReference>
<dbReference type="PANTHER" id="PTHR30038:SF0">
    <property type="entry name" value="TUNGSTEN-CONTAINING ALDEHYDE FERREDOXIN OXIDOREDUCTASE"/>
    <property type="match status" value="1"/>
</dbReference>